<dbReference type="InterPro" id="IPR039664">
    <property type="entry name" value="GRB/APBB1IP"/>
</dbReference>
<accession>A0AAV2U256</accession>
<evidence type="ECO:0008006" key="6">
    <source>
        <dbReference type="Google" id="ProtNLM"/>
    </source>
</evidence>
<feature type="domain" description="PH" evidence="2">
    <location>
        <begin position="515"/>
        <end position="624"/>
    </location>
</feature>
<feature type="compositionally biased region" description="Basic and acidic residues" evidence="1">
    <location>
        <begin position="185"/>
        <end position="194"/>
    </location>
</feature>
<feature type="region of interest" description="Disordered" evidence="1">
    <location>
        <begin position="179"/>
        <end position="203"/>
    </location>
</feature>
<dbReference type="SUPFAM" id="SSF54236">
    <property type="entry name" value="Ubiquitin-like"/>
    <property type="match status" value="1"/>
</dbReference>
<dbReference type="EMBL" id="CAXLJL010001011">
    <property type="protein sequence ID" value="CAL5142329.1"/>
    <property type="molecule type" value="Genomic_DNA"/>
</dbReference>
<dbReference type="PANTHER" id="PTHR11243">
    <property type="entry name" value="GROWTH FACTOR RECEPTOR-BOUND PROTEIN"/>
    <property type="match status" value="1"/>
</dbReference>
<dbReference type="Pfam" id="PF21989">
    <property type="entry name" value="RA_2"/>
    <property type="match status" value="1"/>
</dbReference>
<feature type="region of interest" description="Disordered" evidence="1">
    <location>
        <begin position="767"/>
        <end position="790"/>
    </location>
</feature>
<sequence length="844" mass="94461">MSHRDYHDLDQWIADLDVLQQELRDVEVRRQRQTVSGLPTTTSSPPVDAKTQQSANSSSIGYYESVPPFSRDATIYPQSMDKIRAIRPVANGTSAFMRHSNTDYCLRGSLDSRSPPPPPRLPDHSDKNGTQFRHRLPNSSSFTHRQRNVATTQPLGCGMDTPKETKSVHWSSDLLSHLGTADQRPTAEDKRTMGPEDNGFITRSENPKLATCIGLPKTTNTALQQPPQPVMYIRRSQSMGPIDLKRRTCKLSSFPNNFPISLAEFAAKQVQVTSNTRATSKTALAARIPLSGLPSKASPTVHLTNQSDVEYDLNTVFPYHSISPVLPLSNFEFTDAVDHNTSNEQQPSQMKTNQSFRSCTDGSISSSYRSSGEPSQQTDTSALGSFPTERLILRVYQPDRTTKAVYVGEKTRAFDVIQILMEKNMLSCSTKFALVEKVPSLKLERCFEDDEMVMDCLINWTVSSENLIFFEEREDMYGMFENTRVWMGERFAAPNGKMSATVIKELFGSASELNLPPHREHLYVKTKGIKWKRRYCMLRNSGLYCSKRNSSNIASFRRIIIFRPCFHLYTTTGGWTKIQAPTPYGFSIRPYSTQALDAQYVVDFCASSEDSLRIWCSLLRIALAGVRMLHNYDTRLRHTLGIAQGDPRSISSSSSNNPLSHYLSRETISQDNSDQSKFLPFDRKNRSVSLNRFTAGRKSSSGGYADSTLTDAISTDWSTNGSVTELGCVTGRLDVKSSSAGELRKTEMRPASLDCATSLTSLFSCSASEKKDRPTNHHPHQSKTPTRARSVKRRFFGNGPAARRCSRSIKDISVPFDVELPSWVSAQNQKSEAGIKGDFDVRDL</sequence>
<feature type="compositionally biased region" description="Polar residues" evidence="1">
    <location>
        <begin position="340"/>
        <end position="362"/>
    </location>
</feature>
<dbReference type="InterPro" id="IPR029071">
    <property type="entry name" value="Ubiquitin-like_domsf"/>
</dbReference>
<evidence type="ECO:0000259" key="2">
    <source>
        <dbReference type="PROSITE" id="PS50003"/>
    </source>
</evidence>
<feature type="domain" description="Ras-associating" evidence="3">
    <location>
        <begin position="389"/>
        <end position="475"/>
    </location>
</feature>
<organism evidence="4 5">
    <name type="scientific">Calicophoron daubneyi</name>
    <name type="common">Rumen fluke</name>
    <name type="synonym">Paramphistomum daubneyi</name>
    <dbReference type="NCBI Taxonomy" id="300641"/>
    <lineage>
        <taxon>Eukaryota</taxon>
        <taxon>Metazoa</taxon>
        <taxon>Spiralia</taxon>
        <taxon>Lophotrochozoa</taxon>
        <taxon>Platyhelminthes</taxon>
        <taxon>Trematoda</taxon>
        <taxon>Digenea</taxon>
        <taxon>Plagiorchiida</taxon>
        <taxon>Pronocephalata</taxon>
        <taxon>Paramphistomoidea</taxon>
        <taxon>Paramphistomidae</taxon>
        <taxon>Calicophoron</taxon>
    </lineage>
</organism>
<feature type="region of interest" description="Disordered" evidence="1">
    <location>
        <begin position="106"/>
        <end position="133"/>
    </location>
</feature>
<evidence type="ECO:0000259" key="3">
    <source>
        <dbReference type="PROSITE" id="PS50200"/>
    </source>
</evidence>
<dbReference type="InterPro" id="IPR001849">
    <property type="entry name" value="PH_domain"/>
</dbReference>
<comment type="caution">
    <text evidence="4">The sequence shown here is derived from an EMBL/GenBank/DDBJ whole genome shotgun (WGS) entry which is preliminary data.</text>
</comment>
<name>A0AAV2U256_CALDB</name>
<dbReference type="PROSITE" id="PS50200">
    <property type="entry name" value="RA"/>
    <property type="match status" value="1"/>
</dbReference>
<gene>
    <name evidence="4" type="ORF">CDAUBV1_LOCUS17565</name>
</gene>
<evidence type="ECO:0000256" key="1">
    <source>
        <dbReference type="SAM" id="MobiDB-lite"/>
    </source>
</evidence>
<feature type="region of interest" description="Disordered" evidence="1">
    <location>
        <begin position="340"/>
        <end position="382"/>
    </location>
</feature>
<feature type="compositionally biased region" description="Low complexity" evidence="1">
    <location>
        <begin position="363"/>
        <end position="375"/>
    </location>
</feature>
<evidence type="ECO:0000313" key="5">
    <source>
        <dbReference type="Proteomes" id="UP001497525"/>
    </source>
</evidence>
<dbReference type="InterPro" id="IPR011993">
    <property type="entry name" value="PH-like_dom_sf"/>
</dbReference>
<dbReference type="SMART" id="SM00233">
    <property type="entry name" value="PH"/>
    <property type="match status" value="1"/>
</dbReference>
<dbReference type="GO" id="GO:0007165">
    <property type="term" value="P:signal transduction"/>
    <property type="evidence" value="ECO:0007669"/>
    <property type="project" value="InterPro"/>
</dbReference>
<feature type="compositionally biased region" description="Polar residues" evidence="1">
    <location>
        <begin position="33"/>
        <end position="59"/>
    </location>
</feature>
<dbReference type="Gene3D" id="2.30.29.30">
    <property type="entry name" value="Pleckstrin-homology domain (PH domain)/Phosphotyrosine-binding domain (PTB)"/>
    <property type="match status" value="1"/>
</dbReference>
<proteinExistence type="predicted"/>
<reference evidence="4" key="1">
    <citation type="submission" date="2024-06" db="EMBL/GenBank/DDBJ databases">
        <authorList>
            <person name="Liu X."/>
            <person name="Lenzi L."/>
            <person name="Haldenby T S."/>
            <person name="Uol C."/>
        </authorList>
    </citation>
    <scope>NUCLEOTIDE SEQUENCE</scope>
</reference>
<feature type="region of interest" description="Disordered" evidence="1">
    <location>
        <begin position="30"/>
        <end position="59"/>
    </location>
</feature>
<dbReference type="Proteomes" id="UP001497525">
    <property type="component" value="Unassembled WGS sequence"/>
</dbReference>
<dbReference type="SUPFAM" id="SSF50729">
    <property type="entry name" value="PH domain-like"/>
    <property type="match status" value="1"/>
</dbReference>
<dbReference type="Pfam" id="PF00169">
    <property type="entry name" value="PH"/>
    <property type="match status" value="1"/>
</dbReference>
<evidence type="ECO:0000313" key="4">
    <source>
        <dbReference type="EMBL" id="CAL5142329.1"/>
    </source>
</evidence>
<dbReference type="SMART" id="SM00314">
    <property type="entry name" value="RA"/>
    <property type="match status" value="1"/>
</dbReference>
<dbReference type="AlphaFoldDB" id="A0AAV2U256"/>
<protein>
    <recommendedName>
        <fullName evidence="6">Ras-associating domain-containing protein</fullName>
    </recommendedName>
</protein>
<dbReference type="PANTHER" id="PTHR11243:SF23">
    <property type="entry name" value="LD06925P"/>
    <property type="match status" value="1"/>
</dbReference>
<dbReference type="PROSITE" id="PS50003">
    <property type="entry name" value="PH_DOMAIN"/>
    <property type="match status" value="1"/>
</dbReference>
<dbReference type="InterPro" id="IPR000159">
    <property type="entry name" value="RA_dom"/>
</dbReference>
<dbReference type="Gene3D" id="3.10.20.90">
    <property type="entry name" value="Phosphatidylinositol 3-kinase Catalytic Subunit, Chain A, domain 1"/>
    <property type="match status" value="1"/>
</dbReference>